<evidence type="ECO:0000256" key="4">
    <source>
        <dbReference type="ARBA" id="ARBA00022691"/>
    </source>
</evidence>
<keyword evidence="3 7" id="KW-0808">Transferase</keyword>
<dbReference type="RefSeq" id="XP_012649270.1">
    <property type="nucleotide sequence ID" value="XM_012793816.1"/>
</dbReference>
<dbReference type="InterPro" id="IPR038459">
    <property type="entry name" value="MT_TRM10-typ_sf"/>
</dbReference>
<dbReference type="OrthoDB" id="278300at2759"/>
<dbReference type="PANTHER" id="PTHR13563:SF13">
    <property type="entry name" value="TRNA METHYLTRANSFERASE 10 HOMOLOG A"/>
    <property type="match status" value="1"/>
</dbReference>
<evidence type="ECO:0000313" key="7">
    <source>
        <dbReference type="EMBL" id="CTQ41259.1"/>
    </source>
</evidence>
<keyword evidence="8" id="KW-1185">Reference proteome</keyword>
<dbReference type="OMA" id="NHIFAFM"/>
<keyword evidence="4" id="KW-0949">S-adenosyl-L-methionine</keyword>
<dbReference type="GO" id="GO:0000049">
    <property type="term" value="F:tRNA binding"/>
    <property type="evidence" value="ECO:0007669"/>
    <property type="project" value="TreeGrafter"/>
</dbReference>
<dbReference type="Gene3D" id="3.40.1280.30">
    <property type="match status" value="1"/>
</dbReference>
<reference evidence="7 8" key="2">
    <citation type="journal article" date="2013" name="PLoS ONE">
        <title>Whole genome mapping and re-organization of the nuclear and mitochondrial genomes of Babesia microti isolates.</title>
        <authorList>
            <person name="Cornillot E."/>
            <person name="Dassouli A."/>
            <person name="Garg A."/>
            <person name="Pachikara N."/>
            <person name="Randazzo S."/>
            <person name="Depoix D."/>
            <person name="Carcy B."/>
            <person name="Delbecq S."/>
            <person name="Frutos R."/>
            <person name="Silva J.C."/>
            <person name="Sutton R."/>
            <person name="Krause P.J."/>
            <person name="Mamoun C.B."/>
        </authorList>
    </citation>
    <scope>NUCLEOTIDE SEQUENCE [LARGE SCALE GENOMIC DNA]</scope>
    <source>
        <strain evidence="7 8">RI</strain>
    </source>
</reference>
<keyword evidence="2 7" id="KW-0489">Methyltransferase</keyword>
<dbReference type="EMBL" id="LN871598">
    <property type="protein sequence ID" value="CTQ41259.1"/>
    <property type="molecule type" value="Genomic_DNA"/>
</dbReference>
<reference evidence="7 8" key="1">
    <citation type="journal article" date="2012" name="Nucleic Acids Res.">
        <title>Sequencing of the smallest Apicomplexan genome from the human pathogen Babesia microti.</title>
        <authorList>
            <person name="Cornillot E."/>
            <person name="Hadj-Kaddour K."/>
            <person name="Dassouli A."/>
            <person name="Noel B."/>
            <person name="Ranwez V."/>
            <person name="Vacherie B."/>
            <person name="Augagneur Y."/>
            <person name="Bres V."/>
            <person name="Duclos A."/>
            <person name="Randazzo S."/>
            <person name="Carcy B."/>
            <person name="Debierre-Grockiego F."/>
            <person name="Delbecq S."/>
            <person name="Moubri-Menage K."/>
            <person name="Shams-Eldin H."/>
            <person name="Usmani-Brown S."/>
            <person name="Bringaud F."/>
            <person name="Wincker P."/>
            <person name="Vivares C.P."/>
            <person name="Schwarz R.T."/>
            <person name="Schetters T.P."/>
            <person name="Krause P.J."/>
            <person name="Gorenflot A."/>
            <person name="Berry V."/>
            <person name="Barbe V."/>
            <person name="Ben Mamoun C."/>
        </authorList>
    </citation>
    <scope>NUCLEOTIDE SEQUENCE [LARGE SCALE GENOMIC DNA]</scope>
    <source>
        <strain evidence="7 8">RI</strain>
    </source>
</reference>
<dbReference type="VEuPathDB" id="PiroplasmaDB:BMR1_03g03295"/>
<sequence length="225" mass="25385">MDDITAQYLTKTNNTVSTTSIRRVVKAESYYHRCQGQCKIVVDCDFAHLINEKESKSLAIQIMQAYGASRRSDQPISLVIAGLKPGFLMKALSNISGYPNWLITLTSKSVDEICNSDNTVFLSADSSHSLTEIEASKTYVIGGIVDRNRHKGLFHSKANKLGFKSMRLPIREHINLTGSHILNVHSVFEIFLNYYKYNGNWQQALLNAIPQRKLSKQQIQTTEMV</sequence>
<name>A0A0K3ANF2_BABMR</name>
<dbReference type="Proteomes" id="UP000002899">
    <property type="component" value="Chromosome III"/>
</dbReference>
<dbReference type="InterPro" id="IPR028564">
    <property type="entry name" value="MT_TRM10-typ"/>
</dbReference>
<evidence type="ECO:0000256" key="1">
    <source>
        <dbReference type="ARBA" id="ARBA00012797"/>
    </source>
</evidence>
<evidence type="ECO:0000313" key="8">
    <source>
        <dbReference type="Proteomes" id="UP000002899"/>
    </source>
</evidence>
<dbReference type="KEGG" id="bmic:BMR1_03g03295"/>
<accession>A0A0K3ANF2</accession>
<evidence type="ECO:0000259" key="6">
    <source>
        <dbReference type="PROSITE" id="PS51675"/>
    </source>
</evidence>
<dbReference type="GeneID" id="24425305"/>
<dbReference type="AlphaFoldDB" id="A0A0K3ANF2"/>
<reference evidence="7 8" key="3">
    <citation type="journal article" date="2016" name="Sci. Rep.">
        <title>Genome-wide diversity and gene expression profiling of Babesia microti isolates identify polymorphic genes that mediate host-pathogen interactions.</title>
        <authorList>
            <person name="Silva J.C."/>
            <person name="Cornillot E."/>
            <person name="McCracken C."/>
            <person name="Usmani-Brown S."/>
            <person name="Dwivedi A."/>
            <person name="Ifeonu O.O."/>
            <person name="Crabtree J."/>
            <person name="Gotia H.T."/>
            <person name="Virji A.Z."/>
            <person name="Reynes C."/>
            <person name="Colinge J."/>
            <person name="Kumar V."/>
            <person name="Lawres L."/>
            <person name="Pazzi J.E."/>
            <person name="Pablo J.V."/>
            <person name="Hung C."/>
            <person name="Brancato J."/>
            <person name="Kumari P."/>
            <person name="Orvis J."/>
            <person name="Tretina K."/>
            <person name="Chibucos M."/>
            <person name="Ott S."/>
            <person name="Sadzewicz L."/>
            <person name="Sengamalay N."/>
            <person name="Shetty A.C."/>
            <person name="Su Q."/>
            <person name="Tallon L."/>
            <person name="Fraser C.M."/>
            <person name="Frutos R."/>
            <person name="Molina D.M."/>
            <person name="Krause P.J."/>
            <person name="Ben Mamoun C."/>
        </authorList>
    </citation>
    <scope>NUCLEOTIDE SEQUENCE [LARGE SCALE GENOMIC DNA]</scope>
    <source>
        <strain evidence="7 8">RI</strain>
    </source>
</reference>
<dbReference type="PROSITE" id="PS51675">
    <property type="entry name" value="SAM_MT_TRM10"/>
    <property type="match status" value="1"/>
</dbReference>
<protein>
    <recommendedName>
        <fullName evidence="1">tRNA (guanine(9)-N(1))-methyltransferase</fullName>
        <ecNumber evidence="1">2.1.1.221</ecNumber>
    </recommendedName>
</protein>
<evidence type="ECO:0000256" key="5">
    <source>
        <dbReference type="ARBA" id="ARBA00048434"/>
    </source>
</evidence>
<comment type="catalytic activity">
    <reaction evidence="5">
        <text>guanosine(9) in tRNA + S-adenosyl-L-methionine = N(1)-methylguanosine(9) in tRNA + S-adenosyl-L-homocysteine + H(+)</text>
        <dbReference type="Rhea" id="RHEA:43156"/>
        <dbReference type="Rhea" id="RHEA-COMP:10367"/>
        <dbReference type="Rhea" id="RHEA-COMP:10368"/>
        <dbReference type="ChEBI" id="CHEBI:15378"/>
        <dbReference type="ChEBI" id="CHEBI:57856"/>
        <dbReference type="ChEBI" id="CHEBI:59789"/>
        <dbReference type="ChEBI" id="CHEBI:73542"/>
        <dbReference type="ChEBI" id="CHEBI:74269"/>
        <dbReference type="EC" id="2.1.1.221"/>
    </reaction>
</comment>
<dbReference type="GO" id="GO:0002939">
    <property type="term" value="P:tRNA N1-guanine methylation"/>
    <property type="evidence" value="ECO:0007669"/>
    <property type="project" value="TreeGrafter"/>
</dbReference>
<evidence type="ECO:0000256" key="2">
    <source>
        <dbReference type="ARBA" id="ARBA00022603"/>
    </source>
</evidence>
<dbReference type="PANTHER" id="PTHR13563">
    <property type="entry name" value="TRNA (GUANINE-9-) METHYLTRANSFERASE"/>
    <property type="match status" value="1"/>
</dbReference>
<proteinExistence type="predicted"/>
<feature type="domain" description="SAM-dependent MTase TRM10-type" evidence="6">
    <location>
        <begin position="26"/>
        <end position="216"/>
    </location>
</feature>
<dbReference type="InterPro" id="IPR007356">
    <property type="entry name" value="tRNA_m1G_MeTrfase_euk"/>
</dbReference>
<dbReference type="GO" id="GO:0052905">
    <property type="term" value="F:tRNA (guanosine(9)-N1)-methyltransferase activity"/>
    <property type="evidence" value="ECO:0007669"/>
    <property type="project" value="UniProtKB-EC"/>
</dbReference>
<dbReference type="CDD" id="cd18089">
    <property type="entry name" value="SPOUT_Trm10-like"/>
    <property type="match status" value="1"/>
</dbReference>
<organism evidence="7 8">
    <name type="scientific">Babesia microti (strain RI)</name>
    <dbReference type="NCBI Taxonomy" id="1133968"/>
    <lineage>
        <taxon>Eukaryota</taxon>
        <taxon>Sar</taxon>
        <taxon>Alveolata</taxon>
        <taxon>Apicomplexa</taxon>
        <taxon>Aconoidasida</taxon>
        <taxon>Piroplasmida</taxon>
        <taxon>Babesiidae</taxon>
        <taxon>Babesia</taxon>
    </lineage>
</organism>
<dbReference type="GO" id="GO:0005634">
    <property type="term" value="C:nucleus"/>
    <property type="evidence" value="ECO:0007669"/>
    <property type="project" value="TreeGrafter"/>
</dbReference>
<gene>
    <name evidence="7" type="ORF">BMR1_03g03295</name>
</gene>
<dbReference type="EC" id="2.1.1.221" evidence="1"/>
<evidence type="ECO:0000256" key="3">
    <source>
        <dbReference type="ARBA" id="ARBA00022679"/>
    </source>
</evidence>